<dbReference type="EMBL" id="FNPD01000005">
    <property type="protein sequence ID" value="SDX89579.1"/>
    <property type="molecule type" value="Genomic_DNA"/>
</dbReference>
<evidence type="ECO:0000313" key="4">
    <source>
        <dbReference type="Proteomes" id="UP000199266"/>
    </source>
</evidence>
<dbReference type="Proteomes" id="UP000199266">
    <property type="component" value="Unassembled WGS sequence"/>
</dbReference>
<feature type="domain" description="Glycosyltransferase subfamily 4-like N-terminal" evidence="2">
    <location>
        <begin position="18"/>
        <end position="181"/>
    </location>
</feature>
<dbReference type="Gene3D" id="3.40.50.2000">
    <property type="entry name" value="Glycogen Phosphorylase B"/>
    <property type="match status" value="2"/>
</dbReference>
<evidence type="ECO:0000259" key="2">
    <source>
        <dbReference type="Pfam" id="PF13439"/>
    </source>
</evidence>
<gene>
    <name evidence="3" type="ORF">SAMN03080603_01050</name>
</gene>
<keyword evidence="3" id="KW-0808">Transferase</keyword>
<dbReference type="CDD" id="cd03812">
    <property type="entry name" value="GT4_CapH-like"/>
    <property type="match status" value="1"/>
</dbReference>
<accession>A0A1H3FHI2</accession>
<dbReference type="Pfam" id="PF13439">
    <property type="entry name" value="Glyco_transf_4"/>
    <property type="match status" value="1"/>
</dbReference>
<keyword evidence="4" id="KW-1185">Reference proteome</keyword>
<evidence type="ECO:0000259" key="1">
    <source>
        <dbReference type="Pfam" id="PF00534"/>
    </source>
</evidence>
<name>A0A1H3FHI2_9BACT</name>
<dbReference type="PANTHER" id="PTHR45947:SF3">
    <property type="entry name" value="SULFOQUINOVOSYL TRANSFERASE SQD2"/>
    <property type="match status" value="1"/>
</dbReference>
<dbReference type="Pfam" id="PF00534">
    <property type="entry name" value="Glycos_transf_1"/>
    <property type="match status" value="1"/>
</dbReference>
<proteinExistence type="predicted"/>
<feature type="domain" description="Glycosyl transferase family 1" evidence="1">
    <location>
        <begin position="190"/>
        <end position="306"/>
    </location>
</feature>
<evidence type="ECO:0000313" key="3">
    <source>
        <dbReference type="EMBL" id="SDX89579.1"/>
    </source>
</evidence>
<dbReference type="InterPro" id="IPR050194">
    <property type="entry name" value="Glycosyltransferase_grp1"/>
</dbReference>
<dbReference type="SUPFAM" id="SSF53756">
    <property type="entry name" value="UDP-Glycosyltransferase/glycogen phosphorylase"/>
    <property type="match status" value="1"/>
</dbReference>
<reference evidence="4" key="1">
    <citation type="submission" date="2016-10" db="EMBL/GenBank/DDBJ databases">
        <authorList>
            <person name="Varghese N."/>
            <person name="Submissions S."/>
        </authorList>
    </citation>
    <scope>NUCLEOTIDE SEQUENCE [LARGE SCALE GENOMIC DNA]</scope>
    <source>
        <strain evidence="4">DSM 13490</strain>
    </source>
</reference>
<organism evidence="3 4">
    <name type="scientific">Acetomicrobium thermoterrenum DSM 13490</name>
    <dbReference type="NCBI Taxonomy" id="1120987"/>
    <lineage>
        <taxon>Bacteria</taxon>
        <taxon>Thermotogati</taxon>
        <taxon>Synergistota</taxon>
        <taxon>Synergistia</taxon>
        <taxon>Synergistales</taxon>
        <taxon>Acetomicrobiaceae</taxon>
        <taxon>Acetomicrobium</taxon>
    </lineage>
</organism>
<sequence length="381" mass="43454">MSYNPIKVLHIFGGMNRGGAETLIMNVYRNIDREKFHFDFAVSTMKKCDYDDEILSLMGSIYHLSEKGGRDVRIYYNNLNQLLRSNKYDVIHSHIYYFSGVTLLIGRINKVPIRIAHSHNTSDGKLNSWKRILYRWIMRKSILYNATHLVGCSKEACEALYGPNCWNDVRTQVVANGIDLSVFEKVYNDKNSLREEIDLPKDVPLIIHVGRFSKQKNHVFLIEVFSEFLKECSNAHLVLVGDGPLKDEIVHLAVEKGIESNIHFLGVRSDIPEILSAGDIFLFPSLYEGIPLVLVEAQAACLPCLVPEAINKKEVDMGLGLIYSLSLKDDISLWVKQLKRLLLIRRPSKDEAHKKIREHGYSTDSAVQKLSCIYANTMRAK</sequence>
<dbReference type="InterPro" id="IPR001296">
    <property type="entry name" value="Glyco_trans_1"/>
</dbReference>
<dbReference type="AlphaFoldDB" id="A0A1H3FHI2"/>
<dbReference type="GO" id="GO:0016757">
    <property type="term" value="F:glycosyltransferase activity"/>
    <property type="evidence" value="ECO:0007669"/>
    <property type="project" value="InterPro"/>
</dbReference>
<dbReference type="RefSeq" id="WP_091461086.1">
    <property type="nucleotide sequence ID" value="NZ_FNPD01000005.1"/>
</dbReference>
<protein>
    <submittedName>
        <fullName evidence="3">Glycosyltransferase involved in cell wall bisynthesis</fullName>
    </submittedName>
</protein>
<dbReference type="PANTHER" id="PTHR45947">
    <property type="entry name" value="SULFOQUINOVOSYL TRANSFERASE SQD2"/>
    <property type="match status" value="1"/>
</dbReference>
<dbReference type="InterPro" id="IPR028098">
    <property type="entry name" value="Glyco_trans_4-like_N"/>
</dbReference>